<dbReference type="SUPFAM" id="SSF53335">
    <property type="entry name" value="S-adenosyl-L-methionine-dependent methyltransferases"/>
    <property type="match status" value="1"/>
</dbReference>
<evidence type="ECO:0000256" key="3">
    <source>
        <dbReference type="ARBA" id="ARBA00022691"/>
    </source>
</evidence>
<accession>Q1MQ29</accession>
<comment type="similarity">
    <text evidence="5">Belongs to the class I-like SAM-binding methyltransferase superfamily. RsmB/NOP family.</text>
</comment>
<evidence type="ECO:0000313" key="7">
    <source>
        <dbReference type="EMBL" id="CAJ54898.1"/>
    </source>
</evidence>
<evidence type="ECO:0000256" key="5">
    <source>
        <dbReference type="PROSITE-ProRule" id="PRU01023"/>
    </source>
</evidence>
<dbReference type="eggNOG" id="COG0144">
    <property type="taxonomic scope" value="Bacteria"/>
</dbReference>
<dbReference type="GO" id="GO:0003723">
    <property type="term" value="F:RNA binding"/>
    <property type="evidence" value="ECO:0007669"/>
    <property type="project" value="UniProtKB-UniRule"/>
</dbReference>
<dbReference type="InterPro" id="IPR023267">
    <property type="entry name" value="RCMT"/>
</dbReference>
<feature type="active site" description="Nucleophile" evidence="5">
    <location>
        <position position="211"/>
    </location>
</feature>
<dbReference type="PANTHER" id="PTHR22807">
    <property type="entry name" value="NOP2 YEAST -RELATED NOL1/NOP2/FMU SUN DOMAIN-CONTAINING"/>
    <property type="match status" value="1"/>
</dbReference>
<dbReference type="AlphaFoldDB" id="Q1MQ29"/>
<organism evidence="7 8">
    <name type="scientific">Lawsonia intracellularis (strain PHE/MN1-00)</name>
    <dbReference type="NCBI Taxonomy" id="363253"/>
    <lineage>
        <taxon>Bacteria</taxon>
        <taxon>Pseudomonadati</taxon>
        <taxon>Thermodesulfobacteriota</taxon>
        <taxon>Desulfovibrionia</taxon>
        <taxon>Desulfovibrionales</taxon>
        <taxon>Desulfovibrionaceae</taxon>
        <taxon>Lawsonia</taxon>
    </lineage>
</organism>
<reference evidence="7 8" key="1">
    <citation type="submission" date="2005-11" db="EMBL/GenBank/DDBJ databases">
        <title>The complete genome sequence of Lawsonia intracellularis: the causative agent of proliferative enteropathy.</title>
        <authorList>
            <person name="Kaur K."/>
            <person name="Zhang Q."/>
            <person name="Beckler D."/>
            <person name="Munir S."/>
            <person name="Li L."/>
            <person name="Kinsley K."/>
            <person name="Herron L."/>
            <person name="Peterson A."/>
            <person name="May B."/>
            <person name="Singh S."/>
            <person name="Gebhart C."/>
            <person name="Kapur V."/>
        </authorList>
    </citation>
    <scope>NUCLEOTIDE SEQUENCE [LARGE SCALE GENOMIC DNA]</scope>
    <source>
        <strain evidence="7 8">PHE/MN1-00</strain>
    </source>
</reference>
<dbReference type="PROSITE" id="PS51686">
    <property type="entry name" value="SAM_MT_RSMB_NOP"/>
    <property type="match status" value="1"/>
</dbReference>
<dbReference type="InterPro" id="IPR049560">
    <property type="entry name" value="MeTrfase_RsmB-F_NOP2_cat"/>
</dbReference>
<dbReference type="PANTHER" id="PTHR22807:SF30">
    <property type="entry name" value="28S RRNA (CYTOSINE(4447)-C(5))-METHYLTRANSFERASE-RELATED"/>
    <property type="match status" value="1"/>
</dbReference>
<name>Q1MQ29_LAWIP</name>
<feature type="binding site" evidence="5">
    <location>
        <position position="158"/>
    </location>
    <ligand>
        <name>S-adenosyl-L-methionine</name>
        <dbReference type="ChEBI" id="CHEBI:59789"/>
    </ligand>
</feature>
<evidence type="ECO:0000256" key="1">
    <source>
        <dbReference type="ARBA" id="ARBA00022603"/>
    </source>
</evidence>
<dbReference type="GO" id="GO:0008173">
    <property type="term" value="F:RNA methyltransferase activity"/>
    <property type="evidence" value="ECO:0007669"/>
    <property type="project" value="InterPro"/>
</dbReference>
<evidence type="ECO:0000259" key="6">
    <source>
        <dbReference type="PROSITE" id="PS51686"/>
    </source>
</evidence>
<feature type="domain" description="SAM-dependent MTase RsmB/NOP-type" evidence="6">
    <location>
        <begin position="1"/>
        <end position="275"/>
    </location>
</feature>
<comment type="caution">
    <text evidence="5">Lacks conserved residue(s) required for the propagation of feature annotation.</text>
</comment>
<evidence type="ECO:0000256" key="4">
    <source>
        <dbReference type="ARBA" id="ARBA00022884"/>
    </source>
</evidence>
<dbReference type="EMBL" id="AM180252">
    <property type="protein sequence ID" value="CAJ54898.1"/>
    <property type="molecule type" value="Genomic_DNA"/>
</dbReference>
<dbReference type="InterPro" id="IPR029063">
    <property type="entry name" value="SAM-dependent_MTases_sf"/>
</dbReference>
<gene>
    <name evidence="7" type="ordered locus">LI0844</name>
</gene>
<dbReference type="Pfam" id="PF01189">
    <property type="entry name" value="Methyltr_RsmB-F"/>
    <property type="match status" value="1"/>
</dbReference>
<dbReference type="PRINTS" id="PR02008">
    <property type="entry name" value="RCMTFAMILY"/>
</dbReference>
<dbReference type="GO" id="GO:0001510">
    <property type="term" value="P:RNA methylation"/>
    <property type="evidence" value="ECO:0007669"/>
    <property type="project" value="InterPro"/>
</dbReference>
<keyword evidence="4 5" id="KW-0694">RNA-binding</keyword>
<dbReference type="KEGG" id="lip:LI0844"/>
<feature type="binding site" evidence="5">
    <location>
        <position position="114"/>
    </location>
    <ligand>
        <name>S-adenosyl-L-methionine</name>
        <dbReference type="ChEBI" id="CHEBI:59789"/>
    </ligand>
</feature>
<dbReference type="STRING" id="363253.LI0844"/>
<evidence type="ECO:0000256" key="2">
    <source>
        <dbReference type="ARBA" id="ARBA00022679"/>
    </source>
</evidence>
<sequence>MSINKSSHRSFRIICYPNEISLVENLLSEQGFIFEPDPFLYLARKIIYEPFPLGKSLAAFFGLIYIQDRSSMLPVLALQANVGDIILDMCASPGSKTTLLSQLVGNTGLIVGNDPTKSRLLTLRNNLGRLNCFNTVTCSWPAEKLPMPDATWGKILLDPPCSGWGTIKKNPQVTKIWQGERINPLIILQKKLLTEATRLLIPGGKIVYSTCTTNIDENEAQIQFAITNLGLKLIPLELPLGFSVIKPISPSYEGVIRLPNTHDSQGFFIACLQKPGKNTTKIDTTNEKIDISSYPHYSLDTLGPFGIDITKLPQGNLVDFNSNLHFIPHAALTYLPYTLYWQGPIIGKTSKTNILPSPRLRLLQSTTDLAYCLHIDNVQQLEKITQGQSIMTDFKGKEVPLFWKELPLGRLKVKNGRVFWSEK</sequence>
<keyword evidence="1 5" id="KW-0489">Methyltransferase</keyword>
<keyword evidence="3 5" id="KW-0949">S-adenosyl-L-methionine</keyword>
<dbReference type="InterPro" id="IPR001678">
    <property type="entry name" value="MeTrfase_RsmB-F_NOP2_dom"/>
</dbReference>
<dbReference type="OrthoDB" id="9810297at2"/>
<protein>
    <submittedName>
        <fullName evidence="7">tRNA and rRNA cytosine-C5-methylases</fullName>
    </submittedName>
</protein>
<dbReference type="Gene3D" id="3.40.50.150">
    <property type="entry name" value="Vaccinia Virus protein VP39"/>
    <property type="match status" value="1"/>
</dbReference>
<dbReference type="HOGENOM" id="CLU_642097_0_0_7"/>
<proteinExistence type="inferred from homology"/>
<keyword evidence="8" id="KW-1185">Reference proteome</keyword>
<evidence type="ECO:0000313" key="8">
    <source>
        <dbReference type="Proteomes" id="UP000002430"/>
    </source>
</evidence>
<dbReference type="Proteomes" id="UP000002430">
    <property type="component" value="Chromosome"/>
</dbReference>
<keyword evidence="2 5" id="KW-0808">Transferase</keyword>
<dbReference type="RefSeq" id="WP_011526927.1">
    <property type="nucleotide sequence ID" value="NC_008011.1"/>
</dbReference>